<dbReference type="EMBL" id="FAUH01000028">
    <property type="protein sequence ID" value="CUU67497.1"/>
    <property type="molecule type" value="Genomic_DNA"/>
</dbReference>
<accession>A0A0X8XVE0</accession>
<protein>
    <submittedName>
        <fullName evidence="1">Uncharacterized protein</fullName>
    </submittedName>
</protein>
<evidence type="ECO:0000313" key="1">
    <source>
        <dbReference type="EMBL" id="CUU67497.1"/>
    </source>
</evidence>
<reference evidence="2" key="1">
    <citation type="submission" date="2015-11" db="EMBL/GenBank/DDBJ databases">
        <authorList>
            <person name="Dugat-Bony E."/>
        </authorList>
    </citation>
    <scope>NUCLEOTIDE SEQUENCE [LARGE SCALE GENOMIC DNA]</scope>
    <source>
        <strain evidence="2">Mu292</strain>
    </source>
</reference>
<name>A0A0X8XVE0_9CORY</name>
<organism evidence="1 2">
    <name type="scientific">Corynebacterium variabile</name>
    <dbReference type="NCBI Taxonomy" id="1727"/>
    <lineage>
        <taxon>Bacteria</taxon>
        <taxon>Bacillati</taxon>
        <taxon>Actinomycetota</taxon>
        <taxon>Actinomycetes</taxon>
        <taxon>Mycobacteriales</taxon>
        <taxon>Corynebacteriaceae</taxon>
        <taxon>Corynebacterium</taxon>
    </lineage>
</organism>
<dbReference type="AlphaFoldDB" id="A0A0X8XVE0"/>
<dbReference type="RefSeq" id="WP_255307783.1">
    <property type="nucleotide sequence ID" value="NZ_FAUH01000028.1"/>
</dbReference>
<sequence>MDFNSIIALVNQFMGTSVGGSVVGSAQSVFDFLFPANSAAVP</sequence>
<keyword evidence="2" id="KW-1185">Reference proteome</keyword>
<proteinExistence type="predicted"/>
<gene>
    <name evidence="1" type="ORF">CVAR292_02860</name>
</gene>
<evidence type="ECO:0000313" key="2">
    <source>
        <dbReference type="Proteomes" id="UP000182498"/>
    </source>
</evidence>
<dbReference type="Proteomes" id="UP000182498">
    <property type="component" value="Unassembled WGS sequence"/>
</dbReference>